<accession>A0A397UG07</accession>
<dbReference type="EMBL" id="QKWP01001567">
    <property type="protein sequence ID" value="RIB08007.1"/>
    <property type="molecule type" value="Genomic_DNA"/>
</dbReference>
<protein>
    <recommendedName>
        <fullName evidence="7">Protein arginine methyltransferase NDUFAF7</fullName>
        <ecNumber evidence="7">2.1.1.320</ecNumber>
    </recommendedName>
</protein>
<dbReference type="Pfam" id="PF02636">
    <property type="entry name" value="Methyltransf_28"/>
    <property type="match status" value="1"/>
</dbReference>
<dbReference type="EC" id="2.1.1.320" evidence="7"/>
<dbReference type="Proteomes" id="UP000266673">
    <property type="component" value="Unassembled WGS sequence"/>
</dbReference>
<evidence type="ECO:0000256" key="7">
    <source>
        <dbReference type="RuleBase" id="RU364114"/>
    </source>
</evidence>
<evidence type="ECO:0000256" key="1">
    <source>
        <dbReference type="ARBA" id="ARBA00004173"/>
    </source>
</evidence>
<dbReference type="InterPro" id="IPR003788">
    <property type="entry name" value="NDUFAF7"/>
</dbReference>
<dbReference type="InterPro" id="IPR029063">
    <property type="entry name" value="SAM-dependent_MTases_sf"/>
</dbReference>
<dbReference type="GO" id="GO:0005739">
    <property type="term" value="C:mitochondrion"/>
    <property type="evidence" value="ECO:0007669"/>
    <property type="project" value="UniProtKB-SubCell"/>
</dbReference>
<comment type="similarity">
    <text evidence="2 7">Belongs to the NDUFAF7 family.</text>
</comment>
<sequence length="398" mass="44993">MYRVLYRRPLFNLNISRYYSTKKNELIDHLKKSIRETGPISIAQYMREVLTNSLSGYYMTGDVFGRQGDFVTSPEISQIFGELMGIWFLTQWQSQGKPDKIQVVELGPGRGTLLYDMLNAISSFSDCSRSICEVHLIEISSKLREIQYKKLCCSSKKFDGLNFFWHDSFNKIPDKWSMIIAHEFFDALPIHLFECTSNGWREVLVDIDDTKNSLYNFRLIVASGPTKASTALTGSLAYKTFKIGDRIEISSDSMEISKQIANYIKSNGGVSLIIDYGQDFIQGNTLRAIKQHEIIHPLSEPGQADLSADVNFCYLKESVTNLVDAYGPITQSKFLQSLGIKARLLMLLKSALPTKHKDLISSTERLVHPSAMGEIYKVLAFVPKGSLKVPIAFEKSNN</sequence>
<gene>
    <name evidence="8" type="ORF">C2G38_2252282</name>
</gene>
<comment type="caution">
    <text evidence="8">The sequence shown here is derived from an EMBL/GenBank/DDBJ whole genome shotgun (WGS) entry which is preliminary data.</text>
</comment>
<dbReference type="PANTHER" id="PTHR12049">
    <property type="entry name" value="PROTEIN ARGININE METHYLTRANSFERASE NDUFAF7, MITOCHONDRIAL"/>
    <property type="match status" value="1"/>
</dbReference>
<evidence type="ECO:0000256" key="5">
    <source>
        <dbReference type="ARBA" id="ARBA00023128"/>
    </source>
</evidence>
<organism evidence="8 9">
    <name type="scientific">Gigaspora rosea</name>
    <dbReference type="NCBI Taxonomy" id="44941"/>
    <lineage>
        <taxon>Eukaryota</taxon>
        <taxon>Fungi</taxon>
        <taxon>Fungi incertae sedis</taxon>
        <taxon>Mucoromycota</taxon>
        <taxon>Glomeromycotina</taxon>
        <taxon>Glomeromycetes</taxon>
        <taxon>Diversisporales</taxon>
        <taxon>Gigasporaceae</taxon>
        <taxon>Gigaspora</taxon>
    </lineage>
</organism>
<evidence type="ECO:0000256" key="6">
    <source>
        <dbReference type="ARBA" id="ARBA00048612"/>
    </source>
</evidence>
<keyword evidence="4 7" id="KW-0808">Transferase</keyword>
<dbReference type="InterPro" id="IPR038375">
    <property type="entry name" value="NDUFAF7_sf"/>
</dbReference>
<dbReference type="GO" id="GO:0032981">
    <property type="term" value="P:mitochondrial respiratory chain complex I assembly"/>
    <property type="evidence" value="ECO:0007669"/>
    <property type="project" value="TreeGrafter"/>
</dbReference>
<evidence type="ECO:0000256" key="2">
    <source>
        <dbReference type="ARBA" id="ARBA00005891"/>
    </source>
</evidence>
<dbReference type="GO" id="GO:0032259">
    <property type="term" value="P:methylation"/>
    <property type="evidence" value="ECO:0007669"/>
    <property type="project" value="UniProtKB-KW"/>
</dbReference>
<reference evidence="8 9" key="1">
    <citation type="submission" date="2018-06" db="EMBL/GenBank/DDBJ databases">
        <title>Comparative genomics reveals the genomic features of Rhizophagus irregularis, R. cerebriforme, R. diaphanum and Gigaspora rosea, and their symbiotic lifestyle signature.</title>
        <authorList>
            <person name="Morin E."/>
            <person name="San Clemente H."/>
            <person name="Chen E.C.H."/>
            <person name="De La Providencia I."/>
            <person name="Hainaut M."/>
            <person name="Kuo A."/>
            <person name="Kohler A."/>
            <person name="Murat C."/>
            <person name="Tang N."/>
            <person name="Roy S."/>
            <person name="Loubradou J."/>
            <person name="Henrissat B."/>
            <person name="Grigoriev I.V."/>
            <person name="Corradi N."/>
            <person name="Roux C."/>
            <person name="Martin F.M."/>
        </authorList>
    </citation>
    <scope>NUCLEOTIDE SEQUENCE [LARGE SCALE GENOMIC DNA]</scope>
    <source>
        <strain evidence="8 9">DAOM 194757</strain>
    </source>
</reference>
<comment type="function">
    <text evidence="7">Arginine methyltransferase involved in the assembly or stability of mitochondrial NADH:ubiquinone oxidoreductase complex (complex I).</text>
</comment>
<dbReference type="STRING" id="44941.A0A397UG07"/>
<comment type="subcellular location">
    <subcellularLocation>
        <location evidence="1 7">Mitochondrion</location>
    </subcellularLocation>
</comment>
<comment type="catalytic activity">
    <reaction evidence="6 7">
        <text>L-arginyl-[protein] + 2 S-adenosyl-L-methionine = N(omega),N(omega)'-dimethyl-L-arginyl-[protein] + 2 S-adenosyl-L-homocysteine + 2 H(+)</text>
        <dbReference type="Rhea" id="RHEA:48108"/>
        <dbReference type="Rhea" id="RHEA-COMP:10532"/>
        <dbReference type="Rhea" id="RHEA-COMP:11992"/>
        <dbReference type="ChEBI" id="CHEBI:15378"/>
        <dbReference type="ChEBI" id="CHEBI:29965"/>
        <dbReference type="ChEBI" id="CHEBI:57856"/>
        <dbReference type="ChEBI" id="CHEBI:59789"/>
        <dbReference type="ChEBI" id="CHEBI:88221"/>
        <dbReference type="EC" id="2.1.1.320"/>
    </reaction>
</comment>
<dbReference type="PANTHER" id="PTHR12049:SF7">
    <property type="entry name" value="PROTEIN ARGININE METHYLTRANSFERASE NDUFAF7, MITOCHONDRIAL"/>
    <property type="match status" value="1"/>
</dbReference>
<dbReference type="OrthoDB" id="5595109at2759"/>
<keyword evidence="3 7" id="KW-0489">Methyltransferase</keyword>
<dbReference type="AlphaFoldDB" id="A0A397UG07"/>
<name>A0A397UG07_9GLOM</name>
<evidence type="ECO:0000256" key="4">
    <source>
        <dbReference type="ARBA" id="ARBA00022679"/>
    </source>
</evidence>
<dbReference type="SUPFAM" id="SSF53335">
    <property type="entry name" value="S-adenosyl-L-methionine-dependent methyltransferases"/>
    <property type="match status" value="1"/>
</dbReference>
<dbReference type="Gene3D" id="3.40.50.12710">
    <property type="match status" value="1"/>
</dbReference>
<dbReference type="GO" id="GO:0035243">
    <property type="term" value="F:protein-arginine omega-N symmetric methyltransferase activity"/>
    <property type="evidence" value="ECO:0007669"/>
    <property type="project" value="UniProtKB-EC"/>
</dbReference>
<evidence type="ECO:0000256" key="3">
    <source>
        <dbReference type="ARBA" id="ARBA00022603"/>
    </source>
</evidence>
<keyword evidence="9" id="KW-1185">Reference proteome</keyword>
<evidence type="ECO:0000313" key="8">
    <source>
        <dbReference type="EMBL" id="RIB08007.1"/>
    </source>
</evidence>
<evidence type="ECO:0000313" key="9">
    <source>
        <dbReference type="Proteomes" id="UP000266673"/>
    </source>
</evidence>
<keyword evidence="5 7" id="KW-0496">Mitochondrion</keyword>
<proteinExistence type="inferred from homology"/>